<dbReference type="RefSeq" id="XP_007734337.1">
    <property type="nucleotide sequence ID" value="XM_007736147.1"/>
</dbReference>
<reference evidence="1 2" key="1">
    <citation type="submission" date="2013-03" db="EMBL/GenBank/DDBJ databases">
        <title>The Genome Sequence of Capronia epimyces CBS 606.96.</title>
        <authorList>
            <consortium name="The Broad Institute Genomics Platform"/>
            <person name="Cuomo C."/>
            <person name="de Hoog S."/>
            <person name="Gorbushina A."/>
            <person name="Walker B."/>
            <person name="Young S.K."/>
            <person name="Zeng Q."/>
            <person name="Gargeya S."/>
            <person name="Fitzgerald M."/>
            <person name="Haas B."/>
            <person name="Abouelleil A."/>
            <person name="Allen A.W."/>
            <person name="Alvarado L."/>
            <person name="Arachchi H.M."/>
            <person name="Berlin A.M."/>
            <person name="Chapman S.B."/>
            <person name="Gainer-Dewar J."/>
            <person name="Goldberg J."/>
            <person name="Griggs A."/>
            <person name="Gujja S."/>
            <person name="Hansen M."/>
            <person name="Howarth C."/>
            <person name="Imamovic A."/>
            <person name="Ireland A."/>
            <person name="Larimer J."/>
            <person name="McCowan C."/>
            <person name="Murphy C."/>
            <person name="Pearson M."/>
            <person name="Poon T.W."/>
            <person name="Priest M."/>
            <person name="Roberts A."/>
            <person name="Saif S."/>
            <person name="Shea T."/>
            <person name="Sisk P."/>
            <person name="Sykes S."/>
            <person name="Wortman J."/>
            <person name="Nusbaum C."/>
            <person name="Birren B."/>
        </authorList>
    </citation>
    <scope>NUCLEOTIDE SEQUENCE [LARGE SCALE GENOMIC DNA]</scope>
    <source>
        <strain evidence="1 2">CBS 606.96</strain>
    </source>
</reference>
<dbReference type="HOGENOM" id="CLU_088683_0_0_1"/>
<dbReference type="SUPFAM" id="SSF56112">
    <property type="entry name" value="Protein kinase-like (PK-like)"/>
    <property type="match status" value="1"/>
</dbReference>
<dbReference type="Proteomes" id="UP000019478">
    <property type="component" value="Unassembled WGS sequence"/>
</dbReference>
<sequence>MDPSEFDDKFWTGKCLSAQLMEDEPFQSPEVDPLLRHFRDFEQKFECLKYLGEGKQGIVLSAHINSVQYAIKVFYPFTILPDSRLNPEEQHLYFNPFSCECRAFARLQDMNEDGTFAVKCYGWVKLSSSQVNDIRALCKEKDFIPWALVKELVSTAAHPNQLTKMIENIDIAEQCNLFIPDVQPSNYGAGKFLDLGAAKVLPYHPVYWPGYCFTQSFTDHRNRLRKWTVNESKFIDKYED</sequence>
<evidence type="ECO:0000313" key="2">
    <source>
        <dbReference type="Proteomes" id="UP000019478"/>
    </source>
</evidence>
<dbReference type="OrthoDB" id="4160057at2759"/>
<dbReference type="InterPro" id="IPR025213">
    <property type="entry name" value="Sim4_Fta2"/>
</dbReference>
<gene>
    <name evidence="1" type="ORF">A1O3_06027</name>
</gene>
<proteinExistence type="predicted"/>
<dbReference type="Pfam" id="PF13095">
    <property type="entry name" value="FTA2"/>
    <property type="match status" value="1"/>
</dbReference>
<dbReference type="EMBL" id="AMGY01000005">
    <property type="protein sequence ID" value="EXJ82214.1"/>
    <property type="molecule type" value="Genomic_DNA"/>
</dbReference>
<dbReference type="AlphaFoldDB" id="W9YIU1"/>
<protein>
    <recommendedName>
        <fullName evidence="3">Protein kinase domain-containing protein</fullName>
    </recommendedName>
</protein>
<evidence type="ECO:0008006" key="3">
    <source>
        <dbReference type="Google" id="ProtNLM"/>
    </source>
</evidence>
<dbReference type="GeneID" id="19170137"/>
<name>W9YIU1_9EURO</name>
<organism evidence="1 2">
    <name type="scientific">Capronia epimyces CBS 606.96</name>
    <dbReference type="NCBI Taxonomy" id="1182542"/>
    <lineage>
        <taxon>Eukaryota</taxon>
        <taxon>Fungi</taxon>
        <taxon>Dikarya</taxon>
        <taxon>Ascomycota</taxon>
        <taxon>Pezizomycotina</taxon>
        <taxon>Eurotiomycetes</taxon>
        <taxon>Chaetothyriomycetidae</taxon>
        <taxon>Chaetothyriales</taxon>
        <taxon>Herpotrichiellaceae</taxon>
        <taxon>Capronia</taxon>
    </lineage>
</organism>
<keyword evidence="2" id="KW-1185">Reference proteome</keyword>
<accession>W9YIU1</accession>
<evidence type="ECO:0000313" key="1">
    <source>
        <dbReference type="EMBL" id="EXJ82214.1"/>
    </source>
</evidence>
<comment type="caution">
    <text evidence="1">The sequence shown here is derived from an EMBL/GenBank/DDBJ whole genome shotgun (WGS) entry which is preliminary data.</text>
</comment>
<dbReference type="InterPro" id="IPR011009">
    <property type="entry name" value="Kinase-like_dom_sf"/>
</dbReference>
<dbReference type="eggNOG" id="ENOG502T0VF">
    <property type="taxonomic scope" value="Eukaryota"/>
</dbReference>